<evidence type="ECO:0000313" key="4">
    <source>
        <dbReference type="Proteomes" id="UP000265180"/>
    </source>
</evidence>
<name>A0A3P9LKP0_ORYLA</name>
<reference evidence="3 4" key="2">
    <citation type="submission" date="2017-04" db="EMBL/GenBank/DDBJ databases">
        <title>CpG methylation of centromeres and impact of large insertions on vertebrate speciation.</title>
        <authorList>
            <person name="Ichikawa K."/>
            <person name="Yoshimura J."/>
            <person name="Morishita S."/>
        </authorList>
    </citation>
    <scope>NUCLEOTIDE SEQUENCE</scope>
    <source>
        <strain evidence="3 4">HNI</strain>
    </source>
</reference>
<dbReference type="Ensembl" id="ENSORLT00020014918.1">
    <property type="protein sequence ID" value="ENSORLP00020021306.1"/>
    <property type="gene ID" value="ENSORLG00020022364.1"/>
</dbReference>
<feature type="compositionally biased region" description="Basic residues" evidence="1">
    <location>
        <begin position="76"/>
        <end position="86"/>
    </location>
</feature>
<evidence type="ECO:0000259" key="2">
    <source>
        <dbReference type="Pfam" id="PF02318"/>
    </source>
</evidence>
<dbReference type="Gene3D" id="3.30.40.10">
    <property type="entry name" value="Zinc/RING finger domain, C3HC4 (zinc finger)"/>
    <property type="match status" value="1"/>
</dbReference>
<dbReference type="InterPro" id="IPR013083">
    <property type="entry name" value="Znf_RING/FYVE/PHD"/>
</dbReference>
<protein>
    <recommendedName>
        <fullName evidence="2">FYVE-type zinc finger domain-containing protein</fullName>
    </recommendedName>
</protein>
<dbReference type="PANTHER" id="PTHR14555">
    <property type="entry name" value="MYELIN-ASSOCIATED OLIGODENDROCYTIC BASIC PROTEIN MOBP -RELATED"/>
    <property type="match status" value="1"/>
</dbReference>
<proteinExistence type="predicted"/>
<dbReference type="PANTHER" id="PTHR14555:SF1">
    <property type="entry name" value="MELANOPHILIN"/>
    <property type="match status" value="1"/>
</dbReference>
<reference evidence="3" key="4">
    <citation type="submission" date="2025-09" db="UniProtKB">
        <authorList>
            <consortium name="Ensembl"/>
        </authorList>
    </citation>
    <scope>IDENTIFICATION</scope>
    <source>
        <strain evidence="3">HNI</strain>
    </source>
</reference>
<dbReference type="InterPro" id="IPR051745">
    <property type="entry name" value="Intracell_Transport_Effector"/>
</dbReference>
<feature type="domain" description="FYVE-type zinc finger" evidence="2">
    <location>
        <begin position="15"/>
        <end position="77"/>
    </location>
</feature>
<dbReference type="SUPFAM" id="SSF57903">
    <property type="entry name" value="FYVE/PHD zinc finger"/>
    <property type="match status" value="1"/>
</dbReference>
<reference evidence="3" key="3">
    <citation type="submission" date="2025-08" db="UniProtKB">
        <authorList>
            <consortium name="Ensembl"/>
        </authorList>
    </citation>
    <scope>IDENTIFICATION</scope>
    <source>
        <strain evidence="3">HNI</strain>
    </source>
</reference>
<sequence length="102" mass="11626">VSSVIVTEGGFHSKSDHTRLTESHCIRCLQAFKFLVNIKRQCLDCQLYVCRSCSHFNKNEQGWLCDPCHMSSWIKNKPRPPKKRGPRAVPGPRPGSTWVDSD</sequence>
<dbReference type="InterPro" id="IPR041282">
    <property type="entry name" value="FYVE_2"/>
</dbReference>
<accession>A0A3P9LKP0</accession>
<dbReference type="Proteomes" id="UP000265180">
    <property type="component" value="Chromosome 21"/>
</dbReference>
<evidence type="ECO:0000256" key="1">
    <source>
        <dbReference type="SAM" id="MobiDB-lite"/>
    </source>
</evidence>
<dbReference type="AlphaFoldDB" id="A0A3P9LKP0"/>
<organism evidence="3 4">
    <name type="scientific">Oryzias latipes</name>
    <name type="common">Japanese rice fish</name>
    <name type="synonym">Japanese killifish</name>
    <dbReference type="NCBI Taxonomy" id="8090"/>
    <lineage>
        <taxon>Eukaryota</taxon>
        <taxon>Metazoa</taxon>
        <taxon>Chordata</taxon>
        <taxon>Craniata</taxon>
        <taxon>Vertebrata</taxon>
        <taxon>Euteleostomi</taxon>
        <taxon>Actinopterygii</taxon>
        <taxon>Neopterygii</taxon>
        <taxon>Teleostei</taxon>
        <taxon>Neoteleostei</taxon>
        <taxon>Acanthomorphata</taxon>
        <taxon>Ovalentaria</taxon>
        <taxon>Atherinomorphae</taxon>
        <taxon>Beloniformes</taxon>
        <taxon>Adrianichthyidae</taxon>
        <taxon>Oryziinae</taxon>
        <taxon>Oryzias</taxon>
    </lineage>
</organism>
<feature type="region of interest" description="Disordered" evidence="1">
    <location>
        <begin position="76"/>
        <end position="102"/>
    </location>
</feature>
<reference key="1">
    <citation type="journal article" date="2007" name="Nature">
        <title>The medaka draft genome and insights into vertebrate genome evolution.</title>
        <authorList>
            <person name="Kasahara M."/>
            <person name="Naruse K."/>
            <person name="Sasaki S."/>
            <person name="Nakatani Y."/>
            <person name="Qu W."/>
            <person name="Ahsan B."/>
            <person name="Yamada T."/>
            <person name="Nagayasu Y."/>
            <person name="Doi K."/>
            <person name="Kasai Y."/>
            <person name="Jindo T."/>
            <person name="Kobayashi D."/>
            <person name="Shimada A."/>
            <person name="Toyoda A."/>
            <person name="Kuroki Y."/>
            <person name="Fujiyama A."/>
            <person name="Sasaki T."/>
            <person name="Shimizu A."/>
            <person name="Asakawa S."/>
            <person name="Shimizu N."/>
            <person name="Hashimoto S."/>
            <person name="Yang J."/>
            <person name="Lee Y."/>
            <person name="Matsushima K."/>
            <person name="Sugano S."/>
            <person name="Sakaizumi M."/>
            <person name="Narita T."/>
            <person name="Ohishi K."/>
            <person name="Haga S."/>
            <person name="Ohta F."/>
            <person name="Nomoto H."/>
            <person name="Nogata K."/>
            <person name="Morishita T."/>
            <person name="Endo T."/>
            <person name="Shin-I T."/>
            <person name="Takeda H."/>
            <person name="Morishita S."/>
            <person name="Kohara Y."/>
        </authorList>
    </citation>
    <scope>NUCLEOTIDE SEQUENCE [LARGE SCALE GENOMIC DNA]</scope>
    <source>
        <strain>Hd-rR</strain>
    </source>
</reference>
<dbReference type="InterPro" id="IPR011011">
    <property type="entry name" value="Znf_FYVE_PHD"/>
</dbReference>
<dbReference type="Pfam" id="PF02318">
    <property type="entry name" value="FYVE_2"/>
    <property type="match status" value="1"/>
</dbReference>
<evidence type="ECO:0000313" key="3">
    <source>
        <dbReference type="Ensembl" id="ENSORLP00020021306.1"/>
    </source>
</evidence>